<dbReference type="InterPro" id="IPR033738">
    <property type="entry name" value="AsnB_N"/>
</dbReference>
<reference evidence="2" key="1">
    <citation type="submission" date="2018-05" db="EMBL/GenBank/DDBJ databases">
        <authorList>
            <person name="Lanie J.A."/>
            <person name="Ng W.-L."/>
            <person name="Kazmierczak K.M."/>
            <person name="Andrzejewski T.M."/>
            <person name="Davidsen T.M."/>
            <person name="Wayne K.J."/>
            <person name="Tettelin H."/>
            <person name="Glass J.I."/>
            <person name="Rusch D."/>
            <person name="Podicherti R."/>
            <person name="Tsui H.-C.T."/>
            <person name="Winkler M.E."/>
        </authorList>
    </citation>
    <scope>NUCLEOTIDE SEQUENCE</scope>
</reference>
<name>A0A382Y604_9ZZZZ</name>
<accession>A0A382Y604</accession>
<dbReference type="PANTHER" id="PTHR43284:SF1">
    <property type="entry name" value="ASPARAGINE SYNTHETASE"/>
    <property type="match status" value="1"/>
</dbReference>
<dbReference type="SUPFAM" id="SSF56235">
    <property type="entry name" value="N-terminal nucleophile aminohydrolases (Ntn hydrolases)"/>
    <property type="match status" value="1"/>
</dbReference>
<dbReference type="InterPro" id="IPR017932">
    <property type="entry name" value="GATase_2_dom"/>
</dbReference>
<evidence type="ECO:0000259" key="1">
    <source>
        <dbReference type="PROSITE" id="PS51278"/>
    </source>
</evidence>
<dbReference type="Gene3D" id="3.60.20.10">
    <property type="entry name" value="Glutamine Phosphoribosylpyrophosphate, subunit 1, domain 1"/>
    <property type="match status" value="1"/>
</dbReference>
<proteinExistence type="predicted"/>
<dbReference type="Pfam" id="PF13537">
    <property type="entry name" value="GATase_7"/>
    <property type="match status" value="1"/>
</dbReference>
<organism evidence="2">
    <name type="scientific">marine metagenome</name>
    <dbReference type="NCBI Taxonomy" id="408172"/>
    <lineage>
        <taxon>unclassified sequences</taxon>
        <taxon>metagenomes</taxon>
        <taxon>ecological metagenomes</taxon>
    </lineage>
</organism>
<dbReference type="InterPro" id="IPR029055">
    <property type="entry name" value="Ntn_hydrolases_N"/>
</dbReference>
<dbReference type="EMBL" id="UINC01172948">
    <property type="protein sequence ID" value="SVD78285.1"/>
    <property type="molecule type" value="Genomic_DNA"/>
</dbReference>
<dbReference type="AlphaFoldDB" id="A0A382Y604"/>
<sequence>MGHACKHRGPEQEGFYVDDYVSFGCERLKIQDLSEKAKQPVHNEDKTIWVVLNGEIYNFKRLRVELEKNHKFYTESDTETIVHAYEEFGEDCLHKLDGMFAFAIWDSVKRKIFIARDRLGVKPLFYSMVNDRFLFASELKSLLQCDEIKREINNEALSQFITYAYTIDGQTLIKSINELLPGHKLTYDFDKK</sequence>
<evidence type="ECO:0000313" key="2">
    <source>
        <dbReference type="EMBL" id="SVD78285.1"/>
    </source>
</evidence>
<dbReference type="PANTHER" id="PTHR43284">
    <property type="entry name" value="ASPARAGINE SYNTHETASE (GLUTAMINE-HYDROLYZING)"/>
    <property type="match status" value="1"/>
</dbReference>
<dbReference type="PROSITE" id="PS51278">
    <property type="entry name" value="GATASE_TYPE_2"/>
    <property type="match status" value="1"/>
</dbReference>
<protein>
    <recommendedName>
        <fullName evidence="1">Glutamine amidotransferase type-2 domain-containing protein</fullName>
    </recommendedName>
</protein>
<dbReference type="CDD" id="cd00712">
    <property type="entry name" value="AsnB"/>
    <property type="match status" value="1"/>
</dbReference>
<dbReference type="InterPro" id="IPR051786">
    <property type="entry name" value="ASN_synthetase/amidase"/>
</dbReference>
<gene>
    <name evidence="2" type="ORF">METZ01_LOCUS431139</name>
</gene>
<feature type="domain" description="Glutamine amidotransferase type-2" evidence="1">
    <location>
        <begin position="1"/>
        <end position="190"/>
    </location>
</feature>
<feature type="non-terminal residue" evidence="2">
    <location>
        <position position="192"/>
    </location>
</feature>